<dbReference type="SMART" id="SM00881">
    <property type="entry name" value="CoA_binding"/>
    <property type="match status" value="1"/>
</dbReference>
<sequence>MKQFFYPSTLAVFGVSLNPRNLAKTIIRNCLEMGFEGKIYPVGNKPGTIYGKKIITDTAKLPEGIDLAVILVPSHLVAQTVEACGFKGIRHVIVSSAGYREYKETDNQEEKDLINVAKHHRIRFIGPNCVGTINTGSGLCTPFNPINTRNFIKGSISLVAQSGGIANQAAHYFSDEYIGFSKIISTGNKLDVDELDLIEYLIEDEDTKQIHLYLESIDNGKEFIRLAKRSPKPIILFKSNVGPTASKVAKSHTAALANNDRVIEGAMKQAGVPRVRSLHEMVICAKALRLPPLKGNRLVAISLSGGFSVILGDACESYGFVCPELPSKLIQEIERYRRGGVIRMSNPMDFGDIHSFDILLKSVKQCLSLDNIDGLSLSFMYGPEMAKMIGSEISSPKELLELFRSISNELDKPIGLSFFTEKRHLEQLKAANSFPVFDNPMESIQALSLLRDYTTRHKSQSV</sequence>
<keyword evidence="3" id="KW-0067">ATP-binding</keyword>
<dbReference type="PANTHER" id="PTHR43334:SF1">
    <property type="entry name" value="3-HYDROXYPROPIONATE--COA LIGASE [ADP-FORMING]"/>
    <property type="match status" value="1"/>
</dbReference>
<dbReference type="Pfam" id="PF13607">
    <property type="entry name" value="Succ_CoA_lig"/>
    <property type="match status" value="1"/>
</dbReference>
<dbReference type="Pfam" id="PF13380">
    <property type="entry name" value="CoA_binding_2"/>
    <property type="match status" value="1"/>
</dbReference>
<evidence type="ECO:0000256" key="3">
    <source>
        <dbReference type="ARBA" id="ARBA00022840"/>
    </source>
</evidence>
<dbReference type="SUPFAM" id="SSF51735">
    <property type="entry name" value="NAD(P)-binding Rossmann-fold domains"/>
    <property type="match status" value="1"/>
</dbReference>
<gene>
    <name evidence="5" type="ORF">DSCA_36520</name>
</gene>
<keyword evidence="2" id="KW-0547">Nucleotide-binding</keyword>
<dbReference type="RefSeq" id="WP_155317733.1">
    <property type="nucleotide sequence ID" value="NZ_AP021874.1"/>
</dbReference>
<evidence type="ECO:0000259" key="4">
    <source>
        <dbReference type="SMART" id="SM00881"/>
    </source>
</evidence>
<dbReference type="KEGG" id="dalk:DSCA_36520"/>
<dbReference type="Gene3D" id="3.40.50.720">
    <property type="entry name" value="NAD(P)-binding Rossmann-like Domain"/>
    <property type="match status" value="1"/>
</dbReference>
<evidence type="ECO:0000256" key="1">
    <source>
        <dbReference type="ARBA" id="ARBA00022598"/>
    </source>
</evidence>
<dbReference type="Gene3D" id="3.40.50.261">
    <property type="entry name" value="Succinyl-CoA synthetase domains"/>
    <property type="match status" value="2"/>
</dbReference>
<proteinExistence type="predicted"/>
<name>A0A5K7YJ82_9BACT</name>
<dbReference type="InterPro" id="IPR016102">
    <property type="entry name" value="Succinyl-CoA_synth-like"/>
</dbReference>
<dbReference type="Proteomes" id="UP000427906">
    <property type="component" value="Chromosome"/>
</dbReference>
<dbReference type="GO" id="GO:0016874">
    <property type="term" value="F:ligase activity"/>
    <property type="evidence" value="ECO:0007669"/>
    <property type="project" value="UniProtKB-KW"/>
</dbReference>
<accession>A0A5K7YJ82</accession>
<keyword evidence="1" id="KW-0436">Ligase</keyword>
<dbReference type="EMBL" id="AP021874">
    <property type="protein sequence ID" value="BBO69722.1"/>
    <property type="molecule type" value="Genomic_DNA"/>
</dbReference>
<evidence type="ECO:0000313" key="5">
    <source>
        <dbReference type="EMBL" id="BBO69722.1"/>
    </source>
</evidence>
<protein>
    <submittedName>
        <fullName evidence="5">Acetyl-CoA synthetase</fullName>
    </submittedName>
</protein>
<dbReference type="SUPFAM" id="SSF52210">
    <property type="entry name" value="Succinyl-CoA synthetase domains"/>
    <property type="match status" value="2"/>
</dbReference>
<evidence type="ECO:0000313" key="6">
    <source>
        <dbReference type="Proteomes" id="UP000427906"/>
    </source>
</evidence>
<keyword evidence="6" id="KW-1185">Reference proteome</keyword>
<feature type="domain" description="CoA-binding" evidence="4">
    <location>
        <begin position="4"/>
        <end position="99"/>
    </location>
</feature>
<dbReference type="AlphaFoldDB" id="A0A5K7YJ82"/>
<dbReference type="InterPro" id="IPR036291">
    <property type="entry name" value="NAD(P)-bd_dom_sf"/>
</dbReference>
<evidence type="ECO:0000256" key="2">
    <source>
        <dbReference type="ARBA" id="ARBA00022741"/>
    </source>
</evidence>
<dbReference type="InterPro" id="IPR051538">
    <property type="entry name" value="Acyl-CoA_Synth/Transferase"/>
</dbReference>
<reference evidence="5 6" key="1">
    <citation type="submission" date="2019-11" db="EMBL/GenBank/DDBJ databases">
        <title>Comparative genomics of hydrocarbon-degrading Desulfosarcina strains.</title>
        <authorList>
            <person name="Watanabe M."/>
            <person name="Kojima H."/>
            <person name="Fukui M."/>
        </authorList>
    </citation>
    <scope>NUCLEOTIDE SEQUENCE [LARGE SCALE GENOMIC DNA]</scope>
    <source>
        <strain evidence="5 6">PL12</strain>
    </source>
</reference>
<dbReference type="InterPro" id="IPR032875">
    <property type="entry name" value="Succ_CoA_lig_flav_dom"/>
</dbReference>
<organism evidence="5 6">
    <name type="scientific">Desulfosarcina alkanivorans</name>
    <dbReference type="NCBI Taxonomy" id="571177"/>
    <lineage>
        <taxon>Bacteria</taxon>
        <taxon>Pseudomonadati</taxon>
        <taxon>Thermodesulfobacteriota</taxon>
        <taxon>Desulfobacteria</taxon>
        <taxon>Desulfobacterales</taxon>
        <taxon>Desulfosarcinaceae</taxon>
        <taxon>Desulfosarcina</taxon>
    </lineage>
</organism>
<dbReference type="PANTHER" id="PTHR43334">
    <property type="entry name" value="ACETATE--COA LIGASE [ADP-FORMING]"/>
    <property type="match status" value="1"/>
</dbReference>
<dbReference type="OrthoDB" id="9791027at2"/>
<dbReference type="GO" id="GO:0005524">
    <property type="term" value="F:ATP binding"/>
    <property type="evidence" value="ECO:0007669"/>
    <property type="project" value="UniProtKB-KW"/>
</dbReference>
<dbReference type="InterPro" id="IPR003781">
    <property type="entry name" value="CoA-bd"/>
</dbReference>